<keyword evidence="1" id="KW-0812">Transmembrane</keyword>
<feature type="transmembrane region" description="Helical" evidence="1">
    <location>
        <begin position="6"/>
        <end position="26"/>
    </location>
</feature>
<evidence type="ECO:0000313" key="3">
    <source>
        <dbReference type="Proteomes" id="UP000613011"/>
    </source>
</evidence>
<dbReference type="Proteomes" id="UP000613011">
    <property type="component" value="Unassembled WGS sequence"/>
</dbReference>
<reference evidence="2" key="1">
    <citation type="submission" date="2021-01" db="EMBL/GenBank/DDBJ databases">
        <title>Ramlibacter sp. strain AW1 16S ribosomal RNA gene Genome sequencing and assembly.</title>
        <authorList>
            <person name="Kang M."/>
        </authorList>
    </citation>
    <scope>NUCLEOTIDE SEQUENCE</scope>
    <source>
        <strain evidence="2">AW1</strain>
    </source>
</reference>
<name>A0A936ZYS2_9BURK</name>
<keyword evidence="1" id="KW-1133">Transmembrane helix</keyword>
<evidence type="ECO:0000313" key="2">
    <source>
        <dbReference type="EMBL" id="MBL0422939.1"/>
    </source>
</evidence>
<dbReference type="RefSeq" id="WP_201686067.1">
    <property type="nucleotide sequence ID" value="NZ_JAEQNA010000010.1"/>
</dbReference>
<proteinExistence type="predicted"/>
<comment type="caution">
    <text evidence="2">The sequence shown here is derived from an EMBL/GenBank/DDBJ whole genome shotgun (WGS) entry which is preliminary data.</text>
</comment>
<keyword evidence="1" id="KW-0472">Membrane</keyword>
<accession>A0A936ZYS2</accession>
<dbReference type="AlphaFoldDB" id="A0A936ZYS2"/>
<keyword evidence="3" id="KW-1185">Reference proteome</keyword>
<sequence length="159" mass="18531">MSSTLAYYVLWLSVGLLLVAIASGLITRTLRRREQALALAEALARHSVWVAAQRSRIELELRREEADAALRQARRVQGRWFPRLASELAEVLEIDRRIENFLVAQHRLRIDDPEAWLESDHDERFMALWREYLVTVERVTEKLKRVTGEERQPVEEGTA</sequence>
<evidence type="ECO:0008006" key="4">
    <source>
        <dbReference type="Google" id="ProtNLM"/>
    </source>
</evidence>
<dbReference type="EMBL" id="JAEQNA010000010">
    <property type="protein sequence ID" value="MBL0422939.1"/>
    <property type="molecule type" value="Genomic_DNA"/>
</dbReference>
<gene>
    <name evidence="2" type="ORF">JI739_21565</name>
</gene>
<protein>
    <recommendedName>
        <fullName evidence="4">DUF2489 domain-containing protein</fullName>
    </recommendedName>
</protein>
<evidence type="ECO:0000256" key="1">
    <source>
        <dbReference type="SAM" id="Phobius"/>
    </source>
</evidence>
<organism evidence="2 3">
    <name type="scientific">Ramlibacter aurantiacus</name>
    <dbReference type="NCBI Taxonomy" id="2801330"/>
    <lineage>
        <taxon>Bacteria</taxon>
        <taxon>Pseudomonadati</taxon>
        <taxon>Pseudomonadota</taxon>
        <taxon>Betaproteobacteria</taxon>
        <taxon>Burkholderiales</taxon>
        <taxon>Comamonadaceae</taxon>
        <taxon>Ramlibacter</taxon>
    </lineage>
</organism>